<dbReference type="Proteomes" id="UP000184603">
    <property type="component" value="Unassembled WGS sequence"/>
</dbReference>
<organism evidence="1 2">
    <name type="scientific">Desulfopila aestuarii DSM 18488</name>
    <dbReference type="NCBI Taxonomy" id="1121416"/>
    <lineage>
        <taxon>Bacteria</taxon>
        <taxon>Pseudomonadati</taxon>
        <taxon>Thermodesulfobacteriota</taxon>
        <taxon>Desulfobulbia</taxon>
        <taxon>Desulfobulbales</taxon>
        <taxon>Desulfocapsaceae</taxon>
        <taxon>Desulfopila</taxon>
    </lineage>
</organism>
<dbReference type="AlphaFoldDB" id="A0A1M7YID7"/>
<dbReference type="EMBL" id="FRFE01000035">
    <property type="protein sequence ID" value="SHO52394.1"/>
    <property type="molecule type" value="Genomic_DNA"/>
</dbReference>
<keyword evidence="2" id="KW-1185">Reference proteome</keyword>
<gene>
    <name evidence="1" type="ORF">SAMN02745220_04547</name>
</gene>
<proteinExistence type="predicted"/>
<accession>A0A1M7YID7</accession>
<evidence type="ECO:0000313" key="2">
    <source>
        <dbReference type="Proteomes" id="UP000184603"/>
    </source>
</evidence>
<evidence type="ECO:0000313" key="1">
    <source>
        <dbReference type="EMBL" id="SHO52394.1"/>
    </source>
</evidence>
<sequence length="47" mass="5292">MAPQVAPWMTTVQVRSYKREPHISKAKGEKDGNSSFRYIDGNLLGNL</sequence>
<name>A0A1M7YID7_9BACT</name>
<protein>
    <submittedName>
        <fullName evidence="1">Uncharacterized protein</fullName>
    </submittedName>
</protein>
<reference evidence="1 2" key="1">
    <citation type="submission" date="2016-12" db="EMBL/GenBank/DDBJ databases">
        <authorList>
            <person name="Song W.-J."/>
            <person name="Kurnit D.M."/>
        </authorList>
    </citation>
    <scope>NUCLEOTIDE SEQUENCE [LARGE SCALE GENOMIC DNA]</scope>
    <source>
        <strain evidence="1 2">DSM 18488</strain>
    </source>
</reference>